<feature type="repeat" description="ANK" evidence="3">
    <location>
        <begin position="81"/>
        <end position="113"/>
    </location>
</feature>
<evidence type="ECO:0000256" key="3">
    <source>
        <dbReference type="PROSITE-ProRule" id="PRU00023"/>
    </source>
</evidence>
<dbReference type="SUPFAM" id="SSF48403">
    <property type="entry name" value="Ankyrin repeat"/>
    <property type="match status" value="1"/>
</dbReference>
<dbReference type="PANTHER" id="PTHR24166:SF48">
    <property type="entry name" value="PROTEIN VAPYRIN"/>
    <property type="match status" value="1"/>
</dbReference>
<organism evidence="4 5">
    <name type="scientific">Oopsacas minuta</name>
    <dbReference type="NCBI Taxonomy" id="111878"/>
    <lineage>
        <taxon>Eukaryota</taxon>
        <taxon>Metazoa</taxon>
        <taxon>Porifera</taxon>
        <taxon>Hexactinellida</taxon>
        <taxon>Hexasterophora</taxon>
        <taxon>Lyssacinosida</taxon>
        <taxon>Leucopsacidae</taxon>
        <taxon>Oopsacas</taxon>
    </lineage>
</organism>
<accession>A0AAV7KKM4</accession>
<dbReference type="Pfam" id="PF00023">
    <property type="entry name" value="Ank"/>
    <property type="match status" value="1"/>
</dbReference>
<evidence type="ECO:0000313" key="4">
    <source>
        <dbReference type="EMBL" id="KAI6661530.1"/>
    </source>
</evidence>
<sequence length="630" mass="69903">MTEEIFDSLTTAAHINDIDSIRTAFTKPPLEQPTLAQVSHLLVIASQKGSTDCIQYLIGLPQIDLESSCDIVSDFTEKKISGATPLWAASLGGHTEVVKILIEGGADVNHGTTTKSSPLRAASFHNRLEVINYLIANGADLDAPNIAGQSPLMIAALRNHRDSVELLAQRGADINLGSTKGLTPLHAVCVKGHLDIVKLLINLGAKLDFLSPTPELQFTFITPCPLFQAAAYGQLDVVRFLTSLPQCTPTCAVDAILLYGASSFNLNRTVESALTYWIEAITLKREENVETEYLPPNPAYGYIKEVSSVGSMVTTSDWVIYQSMVMRERILGPFYHLTSYYTFATARYLLSHKHFESAELIFIRALWMASNSPIADIGYALEDFNDNLRHLNRSILNFIKNEYRVNIASLFELTFPHLRRIIQSGDVKEENEFFETALKRNLELIAIWLGYLPDTPNEHNLSLLKERDLLVKSFCDEFSSTQTGNTLSHILVLHSNKPDDAYKDYGKCRPNLLPLVPYLSRLTDPTMLNTLNEDGKTPLHIAVKSEFASNLVCSLIACGAHVDMSDNTGHTAIHLASTTTMSMLLTQCYYPLALTCLSARAIQRHCPGYVTNLPTQLQLFVNIHNTCKHS</sequence>
<dbReference type="Proteomes" id="UP001165289">
    <property type="component" value="Unassembled WGS sequence"/>
</dbReference>
<proteinExistence type="predicted"/>
<feature type="repeat" description="ANK" evidence="3">
    <location>
        <begin position="147"/>
        <end position="179"/>
    </location>
</feature>
<dbReference type="Gene3D" id="1.25.40.20">
    <property type="entry name" value="Ankyrin repeat-containing domain"/>
    <property type="match status" value="3"/>
</dbReference>
<dbReference type="InterPro" id="IPR050889">
    <property type="entry name" value="Dendritic_Spine_Reg/Scaffold"/>
</dbReference>
<dbReference type="InterPro" id="IPR036770">
    <property type="entry name" value="Ankyrin_rpt-contain_sf"/>
</dbReference>
<dbReference type="PROSITE" id="PS50297">
    <property type="entry name" value="ANK_REP_REGION"/>
    <property type="match status" value="5"/>
</dbReference>
<protein>
    <submittedName>
        <fullName evidence="4">Protein fem-1-like protein C-like</fullName>
    </submittedName>
</protein>
<feature type="repeat" description="ANK" evidence="3">
    <location>
        <begin position="180"/>
        <end position="212"/>
    </location>
</feature>
<dbReference type="SMART" id="SM00248">
    <property type="entry name" value="ANK"/>
    <property type="match status" value="6"/>
</dbReference>
<name>A0AAV7KKM4_9METZ</name>
<feature type="repeat" description="ANK" evidence="3">
    <location>
        <begin position="114"/>
        <end position="146"/>
    </location>
</feature>
<keyword evidence="1" id="KW-0677">Repeat</keyword>
<dbReference type="PANTHER" id="PTHR24166">
    <property type="entry name" value="ROLLING PEBBLES, ISOFORM B"/>
    <property type="match status" value="1"/>
</dbReference>
<dbReference type="InterPro" id="IPR002110">
    <property type="entry name" value="Ankyrin_rpt"/>
</dbReference>
<keyword evidence="5" id="KW-1185">Reference proteome</keyword>
<feature type="repeat" description="ANK" evidence="3">
    <location>
        <begin position="534"/>
        <end position="567"/>
    </location>
</feature>
<dbReference type="PROSITE" id="PS50088">
    <property type="entry name" value="ANK_REPEAT"/>
    <property type="match status" value="5"/>
</dbReference>
<dbReference type="EMBL" id="JAKMXF010000011">
    <property type="protein sequence ID" value="KAI6661530.1"/>
    <property type="molecule type" value="Genomic_DNA"/>
</dbReference>
<dbReference type="Pfam" id="PF12796">
    <property type="entry name" value="Ank_2"/>
    <property type="match status" value="2"/>
</dbReference>
<dbReference type="AlphaFoldDB" id="A0AAV7KKM4"/>
<keyword evidence="2 3" id="KW-0040">ANK repeat</keyword>
<evidence type="ECO:0000313" key="5">
    <source>
        <dbReference type="Proteomes" id="UP001165289"/>
    </source>
</evidence>
<gene>
    <name evidence="4" type="ORF">LOD99_13403</name>
</gene>
<evidence type="ECO:0000256" key="2">
    <source>
        <dbReference type="ARBA" id="ARBA00023043"/>
    </source>
</evidence>
<comment type="caution">
    <text evidence="4">The sequence shown here is derived from an EMBL/GenBank/DDBJ whole genome shotgun (WGS) entry which is preliminary data.</text>
</comment>
<reference evidence="4 5" key="1">
    <citation type="journal article" date="2023" name="BMC Biol.">
        <title>The compact genome of the sponge Oopsacas minuta (Hexactinellida) is lacking key metazoan core genes.</title>
        <authorList>
            <person name="Santini S."/>
            <person name="Schenkelaars Q."/>
            <person name="Jourda C."/>
            <person name="Duchesne M."/>
            <person name="Belahbib H."/>
            <person name="Rocher C."/>
            <person name="Selva M."/>
            <person name="Riesgo A."/>
            <person name="Vervoort M."/>
            <person name="Leys S.P."/>
            <person name="Kodjabachian L."/>
            <person name="Le Bivic A."/>
            <person name="Borchiellini C."/>
            <person name="Claverie J.M."/>
            <person name="Renard E."/>
        </authorList>
    </citation>
    <scope>NUCLEOTIDE SEQUENCE [LARGE SCALE GENOMIC DNA]</scope>
    <source>
        <strain evidence="4">SPO-2</strain>
    </source>
</reference>
<evidence type="ECO:0000256" key="1">
    <source>
        <dbReference type="ARBA" id="ARBA00022737"/>
    </source>
</evidence>